<sequence>MVEVSREITVINDGNGIALLGDPAAIERYLADEGLPSRDLGMARLTSLLGASSAGTQAAAQAAQTSGRWVQLTEKSAHALKQGTAMKGSTPDASRAILVNPDTKKTQMILEFAKTPGAALTNPALLTGAAGLMAQLAMQQTMDQITDYLETIDAKLDDVLRNQKDALVANLSGVGFAIDEAITVREAVGRVSEVTWSKIQGSQPTIFGTQTYALRKIDDLATKLEGEQRMGKLVDVTGELQAGVQEWLALLARCFQLQDALGILELDRVLDATPEELDLHRVGLRKARQNRIELIADTTEFLLSRVAAAVATANDKVLTNPFESPKVVQASRSVSDSIVEFRDRLAIEKAQGQLESRRWREAAGDARDKIVQTSSRGVQGVRQLGSGATVRARSGVDKVGGRVAEGIERAKKLRGEAPDG</sequence>
<accession>A0ABR9RTU0</accession>
<comment type="caution">
    <text evidence="1">The sequence shown here is derived from an EMBL/GenBank/DDBJ whole genome shotgun (WGS) entry which is preliminary data.</text>
</comment>
<dbReference type="EMBL" id="JADCSA010000006">
    <property type="protein sequence ID" value="MBE7324540.1"/>
    <property type="molecule type" value="Genomic_DNA"/>
</dbReference>
<organism evidence="1 2">
    <name type="scientific">Nocardioides malaquae</name>
    <dbReference type="NCBI Taxonomy" id="2773426"/>
    <lineage>
        <taxon>Bacteria</taxon>
        <taxon>Bacillati</taxon>
        <taxon>Actinomycetota</taxon>
        <taxon>Actinomycetes</taxon>
        <taxon>Propionibacteriales</taxon>
        <taxon>Nocardioidaceae</taxon>
        <taxon>Nocardioides</taxon>
    </lineage>
</organism>
<proteinExistence type="predicted"/>
<reference evidence="1 2" key="1">
    <citation type="submission" date="2020-10" db="EMBL/GenBank/DDBJ databases">
        <title>Nocardioides sp. isolated from sludge.</title>
        <authorList>
            <person name="Zhang X."/>
        </authorList>
    </citation>
    <scope>NUCLEOTIDE SEQUENCE [LARGE SCALE GENOMIC DNA]</scope>
    <source>
        <strain evidence="1 2">Y6</strain>
    </source>
</reference>
<name>A0ABR9RTU0_9ACTN</name>
<evidence type="ECO:0000313" key="1">
    <source>
        <dbReference type="EMBL" id="MBE7324540.1"/>
    </source>
</evidence>
<gene>
    <name evidence="1" type="ORF">IEQ44_07735</name>
</gene>
<protein>
    <submittedName>
        <fullName evidence="1">Uncharacterized protein</fullName>
    </submittedName>
</protein>
<evidence type="ECO:0000313" key="2">
    <source>
        <dbReference type="Proteomes" id="UP000756387"/>
    </source>
</evidence>
<dbReference type="Proteomes" id="UP000756387">
    <property type="component" value="Unassembled WGS sequence"/>
</dbReference>
<keyword evidence="2" id="KW-1185">Reference proteome</keyword>